<dbReference type="FunFam" id="3.30.390.80:FF:000001">
    <property type="entry name" value="DNA repair protein RAD52 homolog"/>
    <property type="match status" value="1"/>
</dbReference>
<dbReference type="PANTHER" id="PTHR12132">
    <property type="entry name" value="DNA REPAIR AND RECOMBINATION PROTEIN RAD52, RAD59"/>
    <property type="match status" value="1"/>
</dbReference>
<accession>B0EC43</accession>
<dbReference type="RefSeq" id="XP_001735880.1">
    <property type="nucleotide sequence ID" value="XM_001735828.1"/>
</dbReference>
<gene>
    <name evidence="6" type="ORF">EDI_125170</name>
</gene>
<evidence type="ECO:0000313" key="6">
    <source>
        <dbReference type="EMBL" id="EDR27891.1"/>
    </source>
</evidence>
<keyword evidence="3" id="KW-0233">DNA recombination</keyword>
<dbReference type="VEuPathDB" id="AmoebaDB:EDI_125170"/>
<evidence type="ECO:0000256" key="2">
    <source>
        <dbReference type="ARBA" id="ARBA00022763"/>
    </source>
</evidence>
<comment type="similarity">
    <text evidence="1">Belongs to the RAD52 family.</text>
</comment>
<dbReference type="GeneID" id="5880849"/>
<name>B0EC43_ENTDS</name>
<dbReference type="SUPFAM" id="SSF54768">
    <property type="entry name" value="dsRNA-binding domain-like"/>
    <property type="match status" value="1"/>
</dbReference>
<keyword evidence="7" id="KW-1185">Reference proteome</keyword>
<feature type="compositionally biased region" description="Polar residues" evidence="5">
    <location>
        <begin position="160"/>
        <end position="173"/>
    </location>
</feature>
<feature type="region of interest" description="Disordered" evidence="5">
    <location>
        <begin position="152"/>
        <end position="198"/>
    </location>
</feature>
<sequence length="198" mass="22697">MSHEIKPHFGFELFDNYTDIQRQLEKNTPADVIKTMEDKENNQVISYIPWWTIVEMANNIFGDDGWSNYITSFSIDSIEYENGQFEVTSSAQVKIELKDGTSHEDIGVATSYDKDRGVACQMSKKMAIGDGIKRAFRLFGNNLGNNLERKRNISNKENTKNISNKENAKSISLLSKKENETKPKRTQPTPIVIIRRKK</sequence>
<dbReference type="eggNOG" id="KOG4141">
    <property type="taxonomic scope" value="Eukaryota"/>
</dbReference>
<dbReference type="Gene3D" id="3.30.390.80">
    <property type="entry name" value="DNA repair protein Rad52/59/22"/>
    <property type="match status" value="1"/>
</dbReference>
<keyword evidence="4" id="KW-0234">DNA repair</keyword>
<organism evidence="7">
    <name type="scientific">Entamoeba dispar (strain ATCC PRA-260 / SAW760)</name>
    <dbReference type="NCBI Taxonomy" id="370354"/>
    <lineage>
        <taxon>Eukaryota</taxon>
        <taxon>Amoebozoa</taxon>
        <taxon>Evosea</taxon>
        <taxon>Archamoebae</taxon>
        <taxon>Mastigamoebida</taxon>
        <taxon>Entamoebidae</taxon>
        <taxon>Entamoeba</taxon>
    </lineage>
</organism>
<evidence type="ECO:0000256" key="5">
    <source>
        <dbReference type="SAM" id="MobiDB-lite"/>
    </source>
</evidence>
<dbReference type="GO" id="GO:0005634">
    <property type="term" value="C:nucleus"/>
    <property type="evidence" value="ECO:0007669"/>
    <property type="project" value="TreeGrafter"/>
</dbReference>
<dbReference type="PANTHER" id="PTHR12132:SF1">
    <property type="entry name" value="DNA REPAIR PROTEIN RAD52 HOMOLOG"/>
    <property type="match status" value="1"/>
</dbReference>
<reference evidence="7" key="1">
    <citation type="submission" date="2007-12" db="EMBL/GenBank/DDBJ databases">
        <title>Annotation of Entamoeba dispar SAW760.</title>
        <authorList>
            <person name="Lorenzi H."/>
            <person name="Inman J."/>
            <person name="Schobel S."/>
            <person name="Amedeo P."/>
            <person name="Caler E."/>
        </authorList>
    </citation>
    <scope>NUCLEOTIDE SEQUENCE [LARGE SCALE GENOMIC DNA]</scope>
    <source>
        <strain evidence="7">ATCC PRA-260 / SAW760</strain>
    </source>
</reference>
<dbReference type="GO" id="GO:0000724">
    <property type="term" value="P:double-strand break repair via homologous recombination"/>
    <property type="evidence" value="ECO:0007669"/>
    <property type="project" value="TreeGrafter"/>
</dbReference>
<dbReference type="KEGG" id="edi:EDI_125170"/>
<evidence type="ECO:0000256" key="4">
    <source>
        <dbReference type="ARBA" id="ARBA00023204"/>
    </source>
</evidence>
<dbReference type="Proteomes" id="UP000008076">
    <property type="component" value="Unassembled WGS sequence"/>
</dbReference>
<dbReference type="AlphaFoldDB" id="B0EC43"/>
<dbReference type="OMA" id="SNEITEC"/>
<dbReference type="GO" id="GO:0045002">
    <property type="term" value="P:double-strand break repair via single-strand annealing"/>
    <property type="evidence" value="ECO:0007669"/>
    <property type="project" value="TreeGrafter"/>
</dbReference>
<proteinExistence type="inferred from homology"/>
<evidence type="ECO:0000313" key="7">
    <source>
        <dbReference type="Proteomes" id="UP000008076"/>
    </source>
</evidence>
<dbReference type="OrthoDB" id="206565at2759"/>
<protein>
    <submittedName>
        <fullName evidence="6">DNA repair and recombination protein rad52, putative</fullName>
    </submittedName>
</protein>
<keyword evidence="2" id="KW-0227">DNA damage</keyword>
<dbReference type="GO" id="GO:0006312">
    <property type="term" value="P:mitotic recombination"/>
    <property type="evidence" value="ECO:0007669"/>
    <property type="project" value="TreeGrafter"/>
</dbReference>
<evidence type="ECO:0000256" key="1">
    <source>
        <dbReference type="ARBA" id="ARBA00006638"/>
    </source>
</evidence>
<dbReference type="InterPro" id="IPR007232">
    <property type="entry name" value="Rad52_Rad59_Rad22"/>
</dbReference>
<dbReference type="EMBL" id="DS548673">
    <property type="protein sequence ID" value="EDR27891.1"/>
    <property type="molecule type" value="Genomic_DNA"/>
</dbReference>
<dbReference type="InterPro" id="IPR042525">
    <property type="entry name" value="Rad52_Rad59_Rad22_sf"/>
</dbReference>
<evidence type="ECO:0000256" key="3">
    <source>
        <dbReference type="ARBA" id="ARBA00023172"/>
    </source>
</evidence>
<dbReference type="InterPro" id="IPR041247">
    <property type="entry name" value="Rad52_fam"/>
</dbReference>
<dbReference type="Pfam" id="PF04098">
    <property type="entry name" value="Rad52_Rad22"/>
    <property type="match status" value="1"/>
</dbReference>